<feature type="compositionally biased region" description="Basic residues" evidence="1">
    <location>
        <begin position="119"/>
        <end position="132"/>
    </location>
</feature>
<keyword evidence="3" id="KW-1185">Reference proteome</keyword>
<dbReference type="EMBL" id="CAUYUJ010003113">
    <property type="protein sequence ID" value="CAK0803919.1"/>
    <property type="molecule type" value="Genomic_DNA"/>
</dbReference>
<feature type="compositionally biased region" description="Basic and acidic residues" evidence="1">
    <location>
        <begin position="7"/>
        <end position="23"/>
    </location>
</feature>
<organism evidence="2 3">
    <name type="scientific">Prorocentrum cordatum</name>
    <dbReference type="NCBI Taxonomy" id="2364126"/>
    <lineage>
        <taxon>Eukaryota</taxon>
        <taxon>Sar</taxon>
        <taxon>Alveolata</taxon>
        <taxon>Dinophyceae</taxon>
        <taxon>Prorocentrales</taxon>
        <taxon>Prorocentraceae</taxon>
        <taxon>Prorocentrum</taxon>
    </lineage>
</organism>
<reference evidence="2" key="1">
    <citation type="submission" date="2023-10" db="EMBL/GenBank/DDBJ databases">
        <authorList>
            <person name="Chen Y."/>
            <person name="Shah S."/>
            <person name="Dougan E. K."/>
            <person name="Thang M."/>
            <person name="Chan C."/>
        </authorList>
    </citation>
    <scope>NUCLEOTIDE SEQUENCE [LARGE SCALE GENOMIC DNA]</scope>
</reference>
<evidence type="ECO:0000313" key="2">
    <source>
        <dbReference type="EMBL" id="CAK0803919.1"/>
    </source>
</evidence>
<dbReference type="Proteomes" id="UP001189429">
    <property type="component" value="Unassembled WGS sequence"/>
</dbReference>
<protein>
    <submittedName>
        <fullName evidence="2">Uncharacterized protein</fullName>
    </submittedName>
</protein>
<sequence length="139" mass="15920">MAQWQDPGDHWGDRWQAPEHWRPPADTGGTGWSRPEPEAEDDHVRQELADALELQKSAELASTQAAVELLQMRDLATQEQILSQSHSTLTAELKTLRAQAEQFDPRRIWRTRSFGAPRSRTRPGRSRRRRPGGRSFPSE</sequence>
<accession>A0ABN9QDD0</accession>
<feature type="region of interest" description="Disordered" evidence="1">
    <location>
        <begin position="107"/>
        <end position="139"/>
    </location>
</feature>
<evidence type="ECO:0000313" key="3">
    <source>
        <dbReference type="Proteomes" id="UP001189429"/>
    </source>
</evidence>
<proteinExistence type="predicted"/>
<evidence type="ECO:0000256" key="1">
    <source>
        <dbReference type="SAM" id="MobiDB-lite"/>
    </source>
</evidence>
<gene>
    <name evidence="2" type="ORF">PCOR1329_LOCUS10882</name>
</gene>
<name>A0ABN9QDD0_9DINO</name>
<feature type="region of interest" description="Disordered" evidence="1">
    <location>
        <begin position="1"/>
        <end position="44"/>
    </location>
</feature>
<comment type="caution">
    <text evidence="2">The sequence shown here is derived from an EMBL/GenBank/DDBJ whole genome shotgun (WGS) entry which is preliminary data.</text>
</comment>